<dbReference type="PROSITE" id="PS50097">
    <property type="entry name" value="BTB"/>
    <property type="match status" value="1"/>
</dbReference>
<reference evidence="2 3" key="1">
    <citation type="submission" date="2019-03" db="EMBL/GenBank/DDBJ databases">
        <title>The genome sequence of a newly discovered highly antifungal drug resistant Aspergillus species, Aspergillus tanneri NIH 1004.</title>
        <authorList>
            <person name="Mounaud S."/>
            <person name="Singh I."/>
            <person name="Joardar V."/>
            <person name="Pakala S."/>
            <person name="Pakala S."/>
            <person name="Venepally P."/>
            <person name="Hoover J."/>
            <person name="Nierman W."/>
            <person name="Chung J."/>
            <person name="Losada L."/>
        </authorList>
    </citation>
    <scope>NUCLEOTIDE SEQUENCE [LARGE SCALE GENOMIC DNA]</scope>
    <source>
        <strain evidence="2 3">NIH1004</strain>
    </source>
</reference>
<accession>A0A4S3J0E1</accession>
<dbReference type="InterPro" id="IPR000210">
    <property type="entry name" value="BTB/POZ_dom"/>
</dbReference>
<evidence type="ECO:0000313" key="2">
    <source>
        <dbReference type="EMBL" id="THC88173.1"/>
    </source>
</evidence>
<sequence length="235" mass="25346">MFKLSKILSSGRYSDLTLTCDGQKFNVHKAIVCSQSPVLAAACNGNFQVGAPIGGLERLNQMVEFLYNQDYTADKSHATTHGQSTSTARSILRAFPELTPKYSRKCASTTSTLKLRAAFQSKWSTETFSAVVQEAVGITGDLSLQDMLASTAAGHIEELLSSETFINLETLHGLPISILQAVLASHQGRLETLGNEIRELSLEIGLTSLHTPFAVPTADTGTGSDKALNIWIVKE</sequence>
<comment type="caution">
    <text evidence="2">The sequence shown here is derived from an EMBL/GenBank/DDBJ whole genome shotgun (WGS) entry which is preliminary data.</text>
</comment>
<dbReference type="EMBL" id="SOSA01000917">
    <property type="protein sequence ID" value="THC88173.1"/>
    <property type="molecule type" value="Genomic_DNA"/>
</dbReference>
<protein>
    <recommendedName>
        <fullName evidence="1">BTB domain-containing protein</fullName>
    </recommendedName>
</protein>
<keyword evidence="3" id="KW-1185">Reference proteome</keyword>
<dbReference type="CDD" id="cd18186">
    <property type="entry name" value="BTB_POZ_ZBTB_KLHL-like"/>
    <property type="match status" value="1"/>
</dbReference>
<dbReference type="PANTHER" id="PTHR47843:SF5">
    <property type="entry name" value="BTB_POZ DOMAIN PROTEIN"/>
    <property type="match status" value="1"/>
</dbReference>
<dbReference type="AlphaFoldDB" id="A0A4S3J0E1"/>
<dbReference type="Pfam" id="PF00651">
    <property type="entry name" value="BTB"/>
    <property type="match status" value="1"/>
</dbReference>
<proteinExistence type="predicted"/>
<dbReference type="Proteomes" id="UP000308092">
    <property type="component" value="Unassembled WGS sequence"/>
</dbReference>
<feature type="domain" description="BTB" evidence="1">
    <location>
        <begin position="14"/>
        <end position="75"/>
    </location>
</feature>
<dbReference type="PANTHER" id="PTHR47843">
    <property type="entry name" value="BTB DOMAIN-CONTAINING PROTEIN-RELATED"/>
    <property type="match status" value="1"/>
</dbReference>
<dbReference type="VEuPathDB" id="FungiDB:EYZ11_012379"/>
<gene>
    <name evidence="2" type="ORF">EYZ11_012379</name>
</gene>
<evidence type="ECO:0000313" key="3">
    <source>
        <dbReference type="Proteomes" id="UP000308092"/>
    </source>
</evidence>
<name>A0A4S3J0E1_9EURO</name>
<evidence type="ECO:0000259" key="1">
    <source>
        <dbReference type="PROSITE" id="PS50097"/>
    </source>
</evidence>
<organism evidence="2 3">
    <name type="scientific">Aspergillus tanneri</name>
    <dbReference type="NCBI Taxonomy" id="1220188"/>
    <lineage>
        <taxon>Eukaryota</taxon>
        <taxon>Fungi</taxon>
        <taxon>Dikarya</taxon>
        <taxon>Ascomycota</taxon>
        <taxon>Pezizomycotina</taxon>
        <taxon>Eurotiomycetes</taxon>
        <taxon>Eurotiomycetidae</taxon>
        <taxon>Eurotiales</taxon>
        <taxon>Aspergillaceae</taxon>
        <taxon>Aspergillus</taxon>
        <taxon>Aspergillus subgen. Circumdati</taxon>
    </lineage>
</organism>
<dbReference type="InterPro" id="IPR011333">
    <property type="entry name" value="SKP1/BTB/POZ_sf"/>
</dbReference>
<dbReference type="Gene3D" id="3.30.710.10">
    <property type="entry name" value="Potassium Channel Kv1.1, Chain A"/>
    <property type="match status" value="1"/>
</dbReference>
<dbReference type="STRING" id="1220188.A0A4S3J0E1"/>
<dbReference type="SUPFAM" id="SSF54695">
    <property type="entry name" value="POZ domain"/>
    <property type="match status" value="1"/>
</dbReference>